<evidence type="ECO:0000313" key="3">
    <source>
        <dbReference type="EMBL" id="OEH85605.1"/>
    </source>
</evidence>
<dbReference type="GO" id="GO:0006935">
    <property type="term" value="P:chemotaxis"/>
    <property type="evidence" value="ECO:0007669"/>
    <property type="project" value="UniProtKB-KW"/>
</dbReference>
<dbReference type="InterPro" id="IPR038756">
    <property type="entry name" value="CheX-like"/>
</dbReference>
<evidence type="ECO:0000259" key="2">
    <source>
        <dbReference type="Pfam" id="PF13690"/>
    </source>
</evidence>
<gene>
    <name evidence="3" type="ORF">BHU72_02055</name>
</gene>
<dbReference type="PANTHER" id="PTHR39452">
    <property type="entry name" value="CHEY-P PHOSPHATASE CHEX"/>
    <property type="match status" value="1"/>
</dbReference>
<dbReference type="SUPFAM" id="SSF103039">
    <property type="entry name" value="CheC-like"/>
    <property type="match status" value="1"/>
</dbReference>
<organism evidence="3 4">
    <name type="scientific">Desulfuribacillus stibiiarsenatis</name>
    <dbReference type="NCBI Taxonomy" id="1390249"/>
    <lineage>
        <taxon>Bacteria</taxon>
        <taxon>Bacillati</taxon>
        <taxon>Bacillota</taxon>
        <taxon>Desulfuribacillia</taxon>
        <taxon>Desulfuribacillales</taxon>
        <taxon>Desulfuribacillaceae</taxon>
        <taxon>Desulfuribacillus</taxon>
    </lineage>
</organism>
<protein>
    <recommendedName>
        <fullName evidence="2">Chemotaxis phosphatase CheX-like domain-containing protein</fullName>
    </recommendedName>
</protein>
<dbReference type="PANTHER" id="PTHR39452:SF1">
    <property type="entry name" value="CHEY-P PHOSPHATASE CHEX"/>
    <property type="match status" value="1"/>
</dbReference>
<dbReference type="CDD" id="cd17906">
    <property type="entry name" value="CheX"/>
    <property type="match status" value="1"/>
</dbReference>
<dbReference type="OrthoDB" id="9788100at2"/>
<dbReference type="InterPro" id="IPR028051">
    <property type="entry name" value="CheX-like_dom"/>
</dbReference>
<sequence length="157" mass="17309">MVYKHAKPFIRAFSSIAKQQFGQNVHIGELHKGESQITTKDVSIIVGVTNELVGQIIFGMEQDCSKAIVKAMMGGIEVSELDDMGRSALQEYFNWVCGNAAANFIDYDPPYTIDITPPIISIGISKIYPSCPEVYSVPLQLDSGISVELTMSVKERF</sequence>
<dbReference type="AlphaFoldDB" id="A0A1E5L649"/>
<dbReference type="Proteomes" id="UP000095255">
    <property type="component" value="Unassembled WGS sequence"/>
</dbReference>
<name>A0A1E5L649_9FIRM</name>
<dbReference type="RefSeq" id="WP_069701689.1">
    <property type="nucleotide sequence ID" value="NZ_MJAT01000012.1"/>
</dbReference>
<evidence type="ECO:0000313" key="4">
    <source>
        <dbReference type="Proteomes" id="UP000095255"/>
    </source>
</evidence>
<proteinExistence type="predicted"/>
<keyword evidence="1" id="KW-0145">Chemotaxis</keyword>
<feature type="domain" description="Chemotaxis phosphatase CheX-like" evidence="2">
    <location>
        <begin position="42"/>
        <end position="120"/>
    </location>
</feature>
<dbReference type="EMBL" id="MJAT01000012">
    <property type="protein sequence ID" value="OEH85605.1"/>
    <property type="molecule type" value="Genomic_DNA"/>
</dbReference>
<evidence type="ECO:0000256" key="1">
    <source>
        <dbReference type="ARBA" id="ARBA00022500"/>
    </source>
</evidence>
<accession>A0A1E5L649</accession>
<reference evidence="3 4" key="1">
    <citation type="submission" date="2016-09" db="EMBL/GenBank/DDBJ databases">
        <title>Desulfuribacillus arsenicus sp. nov., an obligately anaerobic, dissimilatory arsenic- and antimonate-reducing bacterium isolated from anoxic sediments.</title>
        <authorList>
            <person name="Abin C.A."/>
            <person name="Hollibaugh J.T."/>
        </authorList>
    </citation>
    <scope>NUCLEOTIDE SEQUENCE [LARGE SCALE GENOMIC DNA]</scope>
    <source>
        <strain evidence="3 4">MLFW-2</strain>
    </source>
</reference>
<dbReference type="Gene3D" id="3.40.1550.10">
    <property type="entry name" value="CheC-like"/>
    <property type="match status" value="1"/>
</dbReference>
<dbReference type="STRING" id="1390249.BHU72_02055"/>
<keyword evidence="4" id="KW-1185">Reference proteome</keyword>
<comment type="caution">
    <text evidence="3">The sequence shown here is derived from an EMBL/GenBank/DDBJ whole genome shotgun (WGS) entry which is preliminary data.</text>
</comment>
<dbReference type="InterPro" id="IPR028976">
    <property type="entry name" value="CheC-like_sf"/>
</dbReference>
<dbReference type="Pfam" id="PF13690">
    <property type="entry name" value="CheX"/>
    <property type="match status" value="1"/>
</dbReference>